<accession>A0A9Q3I3C1</accession>
<comment type="caution">
    <text evidence="1">The sequence shown here is derived from an EMBL/GenBank/DDBJ whole genome shotgun (WGS) entry which is preliminary data.</text>
</comment>
<reference evidence="1" key="1">
    <citation type="submission" date="2021-03" db="EMBL/GenBank/DDBJ databases">
        <title>Draft genome sequence of rust myrtle Austropuccinia psidii MF-1, a brazilian biotype.</title>
        <authorList>
            <person name="Quecine M.C."/>
            <person name="Pachon D.M.R."/>
            <person name="Bonatelli M.L."/>
            <person name="Correr F.H."/>
            <person name="Franceschini L.M."/>
            <person name="Leite T.F."/>
            <person name="Margarido G.R.A."/>
            <person name="Almeida C.A."/>
            <person name="Ferrarezi J.A."/>
            <person name="Labate C.A."/>
        </authorList>
    </citation>
    <scope>NUCLEOTIDE SEQUENCE</scope>
    <source>
        <strain evidence="1">MF-1</strain>
    </source>
</reference>
<keyword evidence="2" id="KW-1185">Reference proteome</keyword>
<evidence type="ECO:0000313" key="1">
    <source>
        <dbReference type="EMBL" id="MBW0528026.1"/>
    </source>
</evidence>
<gene>
    <name evidence="1" type="ORF">O181_067741</name>
</gene>
<organism evidence="1 2">
    <name type="scientific">Austropuccinia psidii MF-1</name>
    <dbReference type="NCBI Taxonomy" id="1389203"/>
    <lineage>
        <taxon>Eukaryota</taxon>
        <taxon>Fungi</taxon>
        <taxon>Dikarya</taxon>
        <taxon>Basidiomycota</taxon>
        <taxon>Pucciniomycotina</taxon>
        <taxon>Pucciniomycetes</taxon>
        <taxon>Pucciniales</taxon>
        <taxon>Sphaerophragmiaceae</taxon>
        <taxon>Austropuccinia</taxon>
    </lineage>
</organism>
<protein>
    <submittedName>
        <fullName evidence="1">Uncharacterized protein</fullName>
    </submittedName>
</protein>
<dbReference type="AlphaFoldDB" id="A0A9Q3I3C1"/>
<evidence type="ECO:0000313" key="2">
    <source>
        <dbReference type="Proteomes" id="UP000765509"/>
    </source>
</evidence>
<name>A0A9Q3I3C1_9BASI</name>
<dbReference type="EMBL" id="AVOT02034022">
    <property type="protein sequence ID" value="MBW0528026.1"/>
    <property type="molecule type" value="Genomic_DNA"/>
</dbReference>
<proteinExistence type="predicted"/>
<dbReference type="Proteomes" id="UP000765509">
    <property type="component" value="Unassembled WGS sequence"/>
</dbReference>
<sequence length="99" mass="10696">MPAEYAIYNPQLVAGAWATFPACPRLKIIHTSPLLAFGVSLAKTSGRSAGIQHLFRKLITDHQEKLSNQSSGTATTSSRFGALLWPVAARWVPAFGRGM</sequence>